<dbReference type="AlphaFoldDB" id="A0A940ICN3"/>
<reference evidence="2" key="1">
    <citation type="submission" date="2020-10" db="EMBL/GenBank/DDBJ databases">
        <authorList>
            <person name="Gilroy R."/>
        </authorList>
    </citation>
    <scope>NUCLEOTIDE SEQUENCE</scope>
    <source>
        <strain evidence="2">517</strain>
    </source>
</reference>
<evidence type="ECO:0000313" key="2">
    <source>
        <dbReference type="EMBL" id="MBO8423595.1"/>
    </source>
</evidence>
<dbReference type="SUPFAM" id="SSF50494">
    <property type="entry name" value="Trypsin-like serine proteases"/>
    <property type="match status" value="1"/>
</dbReference>
<name>A0A940ICN3_9FIRM</name>
<dbReference type="InterPro" id="IPR041489">
    <property type="entry name" value="PDZ_6"/>
</dbReference>
<dbReference type="InterPro" id="IPR036034">
    <property type="entry name" value="PDZ_sf"/>
</dbReference>
<evidence type="ECO:0000259" key="1">
    <source>
        <dbReference type="PROSITE" id="PS51494"/>
    </source>
</evidence>
<dbReference type="Gene3D" id="2.30.42.10">
    <property type="match status" value="1"/>
</dbReference>
<sequence>MIESIKSRRGNAALILALALALTVCQIFGALAFADTDGVPYGAYASVDSVYLGGTPIGIVVKSDGLTVADYVEVITAGDAVCPAREAGILRGDTLIAINGNPLKEVRDISENVAASPDKVIVDIERGGDRKVAEVLPAKDIVSGEYKLGILVKNDIAGVGTVTFVKDDGRVCTLGHCIADPGENNAYKYQKGNFYRCRILGSVKGKENEAGVLKGVFDRNSESIGVIDLNNDFGVYGVATGSELYSSRPRVMTGMRNEVSPGKAYIYTTIEGQSPKKYEIEIVKVEVQDAPSTKGMVIRVTDKALLDVTGGIVQGMSGSPIIQNGKLVGAVTHVFLNDAAYGYGIYAEWLLQQ</sequence>
<protein>
    <submittedName>
        <fullName evidence="2">SpoIVB peptidase</fullName>
    </submittedName>
</protein>
<evidence type="ECO:0000313" key="3">
    <source>
        <dbReference type="Proteomes" id="UP000727857"/>
    </source>
</evidence>
<dbReference type="Pfam" id="PF17820">
    <property type="entry name" value="PDZ_6"/>
    <property type="match status" value="1"/>
</dbReference>
<dbReference type="PROSITE" id="PS51494">
    <property type="entry name" value="SPOIVB"/>
    <property type="match status" value="1"/>
</dbReference>
<dbReference type="InterPro" id="IPR009003">
    <property type="entry name" value="Peptidase_S1_PA"/>
</dbReference>
<feature type="domain" description="Peptidase S55" evidence="1">
    <location>
        <begin position="129"/>
        <end position="353"/>
    </location>
</feature>
<accession>A0A940ICN3</accession>
<dbReference type="Proteomes" id="UP000727857">
    <property type="component" value="Unassembled WGS sequence"/>
</dbReference>
<comment type="caution">
    <text evidence="2">The sequence shown here is derived from an EMBL/GenBank/DDBJ whole genome shotgun (WGS) entry which is preliminary data.</text>
</comment>
<gene>
    <name evidence="2" type="ORF">IAB16_01035</name>
</gene>
<organism evidence="2 3">
    <name type="scientific">Candidatus Stercoripulliclostridium pullicola</name>
    <dbReference type="NCBI Taxonomy" id="2840953"/>
    <lineage>
        <taxon>Bacteria</taxon>
        <taxon>Bacillati</taxon>
        <taxon>Bacillota</taxon>
        <taxon>Clostridia</taxon>
        <taxon>Eubacteriales</taxon>
        <taxon>Candidatus Stercoripulliclostridium</taxon>
    </lineage>
</organism>
<dbReference type="SUPFAM" id="SSF50156">
    <property type="entry name" value="PDZ domain-like"/>
    <property type="match status" value="1"/>
</dbReference>
<dbReference type="InterPro" id="IPR008763">
    <property type="entry name" value="Peptidase_S55"/>
</dbReference>
<dbReference type="EMBL" id="JADINF010000027">
    <property type="protein sequence ID" value="MBO8423595.1"/>
    <property type="molecule type" value="Genomic_DNA"/>
</dbReference>
<proteinExistence type="predicted"/>
<dbReference type="Pfam" id="PF05580">
    <property type="entry name" value="Peptidase_S55"/>
    <property type="match status" value="1"/>
</dbReference>
<reference evidence="2" key="2">
    <citation type="journal article" date="2021" name="PeerJ">
        <title>Extensive microbial diversity within the chicken gut microbiome revealed by metagenomics and culture.</title>
        <authorList>
            <person name="Gilroy R."/>
            <person name="Ravi A."/>
            <person name="Getino M."/>
            <person name="Pursley I."/>
            <person name="Horton D.L."/>
            <person name="Alikhan N.F."/>
            <person name="Baker D."/>
            <person name="Gharbi K."/>
            <person name="Hall N."/>
            <person name="Watson M."/>
            <person name="Adriaenssens E.M."/>
            <person name="Foster-Nyarko E."/>
            <person name="Jarju S."/>
            <person name="Secka A."/>
            <person name="Antonio M."/>
            <person name="Oren A."/>
            <person name="Chaudhuri R.R."/>
            <person name="La Ragione R."/>
            <person name="Hildebrand F."/>
            <person name="Pallen M.J."/>
        </authorList>
    </citation>
    <scope>NUCLEOTIDE SEQUENCE</scope>
    <source>
        <strain evidence="2">517</strain>
    </source>
</reference>